<dbReference type="AlphaFoldDB" id="A0A6M3L9P8"/>
<evidence type="ECO:0000313" key="2">
    <source>
        <dbReference type="EMBL" id="QJA91787.1"/>
    </source>
</evidence>
<keyword evidence="1" id="KW-1133">Transmembrane helix</keyword>
<organism evidence="2">
    <name type="scientific">viral metagenome</name>
    <dbReference type="NCBI Taxonomy" id="1070528"/>
    <lineage>
        <taxon>unclassified sequences</taxon>
        <taxon>metagenomes</taxon>
        <taxon>organismal metagenomes</taxon>
    </lineage>
</organism>
<protein>
    <submittedName>
        <fullName evidence="2">Uncharacterized protein</fullName>
    </submittedName>
</protein>
<evidence type="ECO:0000256" key="1">
    <source>
        <dbReference type="SAM" id="Phobius"/>
    </source>
</evidence>
<feature type="transmembrane region" description="Helical" evidence="1">
    <location>
        <begin position="50"/>
        <end position="69"/>
    </location>
</feature>
<keyword evidence="1" id="KW-0472">Membrane</keyword>
<dbReference type="EMBL" id="MT143013">
    <property type="protein sequence ID" value="QJA91787.1"/>
    <property type="molecule type" value="Genomic_DNA"/>
</dbReference>
<proteinExistence type="predicted"/>
<reference evidence="2" key="1">
    <citation type="submission" date="2020-03" db="EMBL/GenBank/DDBJ databases">
        <title>The deep terrestrial virosphere.</title>
        <authorList>
            <person name="Holmfeldt K."/>
            <person name="Nilsson E."/>
            <person name="Simone D."/>
            <person name="Lopez-Fernandez M."/>
            <person name="Wu X."/>
            <person name="de Brujin I."/>
            <person name="Lundin D."/>
            <person name="Andersson A."/>
            <person name="Bertilsson S."/>
            <person name="Dopson M."/>
        </authorList>
    </citation>
    <scope>NUCLEOTIDE SEQUENCE</scope>
    <source>
        <strain evidence="2">MM415B03258</strain>
    </source>
</reference>
<gene>
    <name evidence="2" type="ORF">MM415B03258_0008</name>
</gene>
<accession>A0A6M3L9P8</accession>
<keyword evidence="1" id="KW-0812">Transmembrane</keyword>
<name>A0A6M3L9P8_9ZZZZ</name>
<sequence length="72" mass="8176">MSPADNNNWGSWQHHVLEELKRLSAKIEQMDANIMINRVELGQFKIKSGVFGAIGASIPILIYCVMMMIEKQ</sequence>